<dbReference type="InterPro" id="IPR051044">
    <property type="entry name" value="MAG_DAG_Lipase"/>
</dbReference>
<dbReference type="SUPFAM" id="SSF53474">
    <property type="entry name" value="alpha/beta-Hydrolases"/>
    <property type="match status" value="1"/>
</dbReference>
<gene>
    <name evidence="2" type="ORF">BHK98_11955</name>
</gene>
<evidence type="ECO:0000259" key="1">
    <source>
        <dbReference type="Pfam" id="PF12146"/>
    </source>
</evidence>
<dbReference type="Pfam" id="PF12146">
    <property type="entry name" value="Hydrolase_4"/>
    <property type="match status" value="1"/>
</dbReference>
<name>A0A1Q9JKN2_9FIRM</name>
<dbReference type="RefSeq" id="WP_075714555.1">
    <property type="nucleotide sequence ID" value="NZ_MJIE01000001.1"/>
</dbReference>
<proteinExistence type="predicted"/>
<dbReference type="EMBL" id="MJIE01000001">
    <property type="protein sequence ID" value="OLR56714.1"/>
    <property type="molecule type" value="Genomic_DNA"/>
</dbReference>
<dbReference type="AlphaFoldDB" id="A0A1Q9JKN2"/>
<dbReference type="InterPro" id="IPR022742">
    <property type="entry name" value="Hydrolase_4"/>
</dbReference>
<organism evidence="2 3">
    <name type="scientific">Hornefia porci</name>
    <dbReference type="NCBI Taxonomy" id="2652292"/>
    <lineage>
        <taxon>Bacteria</taxon>
        <taxon>Bacillati</taxon>
        <taxon>Bacillota</taxon>
        <taxon>Clostridia</taxon>
        <taxon>Peptostreptococcales</taxon>
        <taxon>Anaerovoracaceae</taxon>
        <taxon>Hornefia</taxon>
    </lineage>
</organism>
<sequence length="309" mass="34826">MKEKFEFLSTDEKTVLRGVKWIPDGGAVKAVIQITHGMQEFIDRYDGFAACLAEHGYLTAGYDQLGHGASAETPEDWGYIGKEPCSLLLGDMHRARGLLCGEYPDVPYFMLGHSMGSYELRCYIAEHGDGLAGAAIVGTGFVPEKETKKARRVVKAMAAVRGWRFRSRMLQKMTFAGPYRQFDLTGENPENSWLTGDPEIVRRYYSDPRCTFVFTLNGYLGLFDAVSGSCDPESVQRVSTELPVLIASGEDDPVGDMGDGVLQVYRMFRDHGMKDLTCHIYDGDRHEILNETDRDKVWADFLRWFDRHC</sequence>
<dbReference type="InterPro" id="IPR029058">
    <property type="entry name" value="AB_hydrolase_fold"/>
</dbReference>
<dbReference type="OrthoDB" id="9806902at2"/>
<dbReference type="Gene3D" id="3.40.50.1820">
    <property type="entry name" value="alpha/beta hydrolase"/>
    <property type="match status" value="1"/>
</dbReference>
<dbReference type="STRING" id="1261640.BHK98_11955"/>
<protein>
    <submittedName>
        <fullName evidence="2">Alpha/beta hydrolase</fullName>
    </submittedName>
</protein>
<accession>A0A1Q9JKN2</accession>
<evidence type="ECO:0000313" key="2">
    <source>
        <dbReference type="EMBL" id="OLR56714.1"/>
    </source>
</evidence>
<comment type="caution">
    <text evidence="2">The sequence shown here is derived from an EMBL/GenBank/DDBJ whole genome shotgun (WGS) entry which is preliminary data.</text>
</comment>
<evidence type="ECO:0000313" key="3">
    <source>
        <dbReference type="Proteomes" id="UP000187404"/>
    </source>
</evidence>
<keyword evidence="2" id="KW-0378">Hydrolase</keyword>
<keyword evidence="3" id="KW-1185">Reference proteome</keyword>
<dbReference type="GO" id="GO:0016787">
    <property type="term" value="F:hydrolase activity"/>
    <property type="evidence" value="ECO:0007669"/>
    <property type="project" value="UniProtKB-KW"/>
</dbReference>
<dbReference type="PANTHER" id="PTHR11614">
    <property type="entry name" value="PHOSPHOLIPASE-RELATED"/>
    <property type="match status" value="1"/>
</dbReference>
<reference evidence="2 3" key="1">
    <citation type="journal article" date="2016" name="Appl. Environ. Microbiol.">
        <title>Function and Phylogeny of Bacterial Butyryl Coenzyme A:Acetate Transferases and Their Diversity in the Proximal Colon of Swine.</title>
        <authorList>
            <person name="Trachsel J."/>
            <person name="Bayles D.O."/>
            <person name="Looft T."/>
            <person name="Levine U.Y."/>
            <person name="Allen H.K."/>
        </authorList>
    </citation>
    <scope>NUCLEOTIDE SEQUENCE [LARGE SCALE GENOMIC DNA]</scope>
    <source>
        <strain evidence="2 3">68-3-10</strain>
    </source>
</reference>
<dbReference type="Proteomes" id="UP000187404">
    <property type="component" value="Unassembled WGS sequence"/>
</dbReference>
<feature type="domain" description="Serine aminopeptidase S33" evidence="1">
    <location>
        <begin position="27"/>
        <end position="293"/>
    </location>
</feature>